<dbReference type="PANTHER" id="PTHR33529">
    <property type="entry name" value="SLR0882 PROTEIN-RELATED"/>
    <property type="match status" value="1"/>
</dbReference>
<evidence type="ECO:0000256" key="6">
    <source>
        <dbReference type="SAM" id="Phobius"/>
    </source>
</evidence>
<dbReference type="Proteomes" id="UP000064007">
    <property type="component" value="Chromosome 1"/>
</dbReference>
<dbReference type="STRING" id="1581557.BN1208_0154"/>
<feature type="transmembrane region" description="Helical" evidence="6">
    <location>
        <begin position="273"/>
        <end position="291"/>
    </location>
</feature>
<dbReference type="RefSeq" id="WP_046486819.1">
    <property type="nucleotide sequence ID" value="NZ_LN827929.1"/>
</dbReference>
<feature type="transmembrane region" description="Helical" evidence="6">
    <location>
        <begin position="12"/>
        <end position="30"/>
    </location>
</feature>
<dbReference type="Pfam" id="PF03739">
    <property type="entry name" value="LptF_LptG"/>
    <property type="match status" value="1"/>
</dbReference>
<dbReference type="InterPro" id="IPR030923">
    <property type="entry name" value="LptG"/>
</dbReference>
<feature type="transmembrane region" description="Helical" evidence="6">
    <location>
        <begin position="329"/>
        <end position="351"/>
    </location>
</feature>
<organism evidence="7 8">
    <name type="scientific">Candidatus Methylopumilus planktonicus</name>
    <dbReference type="NCBI Taxonomy" id="1581557"/>
    <lineage>
        <taxon>Bacteria</taxon>
        <taxon>Pseudomonadati</taxon>
        <taxon>Pseudomonadota</taxon>
        <taxon>Betaproteobacteria</taxon>
        <taxon>Nitrosomonadales</taxon>
        <taxon>Methylophilaceae</taxon>
        <taxon>Candidatus Methylopumilus</taxon>
    </lineage>
</organism>
<proteinExistence type="predicted"/>
<feature type="transmembrane region" description="Helical" evidence="6">
    <location>
        <begin position="303"/>
        <end position="323"/>
    </location>
</feature>
<feature type="transmembrane region" description="Helical" evidence="6">
    <location>
        <begin position="50"/>
        <end position="77"/>
    </location>
</feature>
<feature type="transmembrane region" description="Helical" evidence="6">
    <location>
        <begin position="98"/>
        <end position="118"/>
    </location>
</feature>
<evidence type="ECO:0000256" key="1">
    <source>
        <dbReference type="ARBA" id="ARBA00004651"/>
    </source>
</evidence>
<keyword evidence="2" id="KW-1003">Cell membrane</keyword>
<dbReference type="GO" id="GO:0043190">
    <property type="term" value="C:ATP-binding cassette (ABC) transporter complex"/>
    <property type="evidence" value="ECO:0007669"/>
    <property type="project" value="InterPro"/>
</dbReference>
<keyword evidence="8" id="KW-1185">Reference proteome</keyword>
<evidence type="ECO:0008006" key="9">
    <source>
        <dbReference type="Google" id="ProtNLM"/>
    </source>
</evidence>
<evidence type="ECO:0000256" key="5">
    <source>
        <dbReference type="ARBA" id="ARBA00023136"/>
    </source>
</evidence>
<dbReference type="HOGENOM" id="CLU_028799_1_1_4"/>
<evidence type="ECO:0000313" key="8">
    <source>
        <dbReference type="Proteomes" id="UP000064007"/>
    </source>
</evidence>
<protein>
    <recommendedName>
        <fullName evidence="9">LPS export ABC transporter permease LptG</fullName>
    </recommendedName>
</protein>
<dbReference type="AlphaFoldDB" id="A0A0D6ETH4"/>
<name>A0A0D6ETH4_9PROT</name>
<evidence type="ECO:0000256" key="2">
    <source>
        <dbReference type="ARBA" id="ARBA00022475"/>
    </source>
</evidence>
<sequence length="356" mass="40707">MKILYRYLNLEFVLPIFGIMIGLIGILSFFDFIQEMNDLGKGTYSLLSIFSYVVFSIPGHVYEIVPIAVLIGSMYAIGQLSENSELTVIRSSGYSIKHIALTLVFTGLFFTLFTFAVGDLVTPFTEKKAQEIKITAKESIVTQEFRSGLWIKDSNSFINVEHVLPDTSLSNIHIYEFDNNFHLRTITNAKKGNFKESEWKLEDVDQTIFSQDKISTNSLKSANWKSLIKPEMMNVLLISPEKMSSMGLIHFIKYLKNNRQKVTRYEIALWEKLIYPLASIAMVLFAIPFGFFQERSGGKNVKIFLGILFGIFYQIMNSGFRHIGLLNDWHPLSCAVIPTLIFFSIGVMMIYKTEHQ</sequence>
<comment type="subcellular location">
    <subcellularLocation>
        <location evidence="1">Cell membrane</location>
        <topology evidence="1">Multi-pass membrane protein</topology>
    </subcellularLocation>
</comment>
<keyword evidence="3 6" id="KW-0812">Transmembrane</keyword>
<accession>A0A0D6ETH4</accession>
<evidence type="ECO:0000313" key="7">
    <source>
        <dbReference type="EMBL" id="CEZ19049.1"/>
    </source>
</evidence>
<gene>
    <name evidence="7" type="ORF">BN1208_0154</name>
</gene>
<dbReference type="KEGG" id="mbat:BN1208_0154"/>
<dbReference type="InterPro" id="IPR005495">
    <property type="entry name" value="LptG/LptF_permease"/>
</dbReference>
<keyword evidence="4 6" id="KW-1133">Transmembrane helix</keyword>
<dbReference type="GO" id="GO:0015920">
    <property type="term" value="P:lipopolysaccharide transport"/>
    <property type="evidence" value="ECO:0007669"/>
    <property type="project" value="TreeGrafter"/>
</dbReference>
<dbReference type="OrthoDB" id="9776227at2"/>
<dbReference type="PANTHER" id="PTHR33529:SF2">
    <property type="entry name" value="LIPOPOLYSACCHARIDE EXPORT SYSTEM PERMEASE PROTEIN LPTG"/>
    <property type="match status" value="1"/>
</dbReference>
<evidence type="ECO:0000256" key="4">
    <source>
        <dbReference type="ARBA" id="ARBA00022989"/>
    </source>
</evidence>
<keyword evidence="5 6" id="KW-0472">Membrane</keyword>
<dbReference type="GO" id="GO:0055085">
    <property type="term" value="P:transmembrane transport"/>
    <property type="evidence" value="ECO:0007669"/>
    <property type="project" value="InterPro"/>
</dbReference>
<dbReference type="EMBL" id="LN827929">
    <property type="protein sequence ID" value="CEZ19049.1"/>
    <property type="molecule type" value="Genomic_DNA"/>
</dbReference>
<evidence type="ECO:0000256" key="3">
    <source>
        <dbReference type="ARBA" id="ARBA00022692"/>
    </source>
</evidence>
<dbReference type="NCBIfam" id="TIGR04408">
    <property type="entry name" value="LptG_lptG"/>
    <property type="match status" value="1"/>
</dbReference>
<reference evidence="8" key="1">
    <citation type="submission" date="2014-12" db="EMBL/GenBank/DDBJ databases">
        <authorList>
            <person name="Salcher M.M."/>
        </authorList>
    </citation>
    <scope>NUCLEOTIDE SEQUENCE [LARGE SCALE GENOMIC DNA]</scope>
    <source>
        <strain evidence="8">MMS-10A-171</strain>
    </source>
</reference>